<protein>
    <submittedName>
        <fullName evidence="1">Uncharacterized protein</fullName>
    </submittedName>
</protein>
<dbReference type="RefSeq" id="XP_062623637.1">
    <property type="nucleotide sequence ID" value="XM_062767653.1"/>
</dbReference>
<organism evidence="1 2">
    <name type="scientific">Vanrija pseudolonga</name>
    <dbReference type="NCBI Taxonomy" id="143232"/>
    <lineage>
        <taxon>Eukaryota</taxon>
        <taxon>Fungi</taxon>
        <taxon>Dikarya</taxon>
        <taxon>Basidiomycota</taxon>
        <taxon>Agaricomycotina</taxon>
        <taxon>Tremellomycetes</taxon>
        <taxon>Trichosporonales</taxon>
        <taxon>Trichosporonaceae</taxon>
        <taxon>Vanrija</taxon>
    </lineage>
</organism>
<dbReference type="EMBL" id="CP086714">
    <property type="protein sequence ID" value="WOO77606.1"/>
    <property type="molecule type" value="Genomic_DNA"/>
</dbReference>
<proteinExistence type="predicted"/>
<keyword evidence="2" id="KW-1185">Reference proteome</keyword>
<dbReference type="AlphaFoldDB" id="A0AAF0Y0J9"/>
<dbReference type="EMBL" id="CP086714">
    <property type="protein sequence ID" value="WOO77605.1"/>
    <property type="molecule type" value="Genomic_DNA"/>
</dbReference>
<gene>
    <name evidence="1" type="ORF">LOC62_01G001175</name>
</gene>
<sequence length="378" mass="43476">MYANSISKGREQYVHRQWEADKSAKMYFLELWLLPSFDFRIATDDEVRRVRRRVHAVQSGLMEAWGCHRFEGHRTSLFHLPDYNFTPCNIAEPLTNYEPNAAKLYTIAGLDEQLTLYDLVVGLLKRSGKSDDFMLTSNEIRDYIRRVVPELASQPICLCWRSFHNRRGVIVVDDPGYSRYILKLTTPDKVDPALYASICTIFRPPGRSTVSILGKTKRNLIIDTLMRSMYGSMSPFAIIGAIRRRHNLTFDSKIEWAKWKGKIFRKECAEEDLGMWWRRARWALMDGWEDAMPVSSVEKRALRLGGTAPTDKEIVVGIFEEMRAKTGRTILSSGEIKQRMRAMWPGKFDDSLSSAVVPVGHLRSRPPACPSRARAHAR</sequence>
<dbReference type="GeneID" id="87804432"/>
<reference evidence="1" key="1">
    <citation type="submission" date="2023-10" db="EMBL/GenBank/DDBJ databases">
        <authorList>
            <person name="Noh H."/>
        </authorList>
    </citation>
    <scope>NUCLEOTIDE SEQUENCE</scope>
    <source>
        <strain evidence="1">DUCC4014</strain>
    </source>
</reference>
<evidence type="ECO:0000313" key="1">
    <source>
        <dbReference type="EMBL" id="WOO77605.1"/>
    </source>
</evidence>
<accession>A0AAF0Y0J9</accession>
<dbReference type="Proteomes" id="UP000827549">
    <property type="component" value="Chromosome 1"/>
</dbReference>
<name>A0AAF0Y0J9_9TREE</name>
<evidence type="ECO:0000313" key="2">
    <source>
        <dbReference type="Proteomes" id="UP000827549"/>
    </source>
</evidence>
<dbReference type="RefSeq" id="XP_062623638.1">
    <property type="nucleotide sequence ID" value="XM_062767654.1"/>
</dbReference>